<evidence type="ECO:0000313" key="1">
    <source>
        <dbReference type="EMBL" id="NGX98177.1"/>
    </source>
</evidence>
<sequence length="61" mass="6793">MAVAYRRRISSLLLGRAARNVLARASGKSVALSRFWPGRTDRSARSRAFCRRSTPISSIPM</sequence>
<protein>
    <submittedName>
        <fullName evidence="1">Uncharacterized protein</fullName>
    </submittedName>
</protein>
<gene>
    <name evidence="1" type="ORF">G4V63_24125</name>
</gene>
<feature type="non-terminal residue" evidence="1">
    <location>
        <position position="61"/>
    </location>
</feature>
<keyword evidence="2" id="KW-1185">Reference proteome</keyword>
<evidence type="ECO:0000313" key="2">
    <source>
        <dbReference type="Proteomes" id="UP000480266"/>
    </source>
</evidence>
<name>A0A7C9RIL4_9BRAD</name>
<proteinExistence type="predicted"/>
<dbReference type="EMBL" id="JAAMRR010001220">
    <property type="protein sequence ID" value="NGX98177.1"/>
    <property type="molecule type" value="Genomic_DNA"/>
</dbReference>
<comment type="caution">
    <text evidence="1">The sequence shown here is derived from an EMBL/GenBank/DDBJ whole genome shotgun (WGS) entry which is preliminary data.</text>
</comment>
<reference evidence="1" key="1">
    <citation type="submission" date="2020-02" db="EMBL/GenBank/DDBJ databases">
        <title>Draft genome sequence of Candidatus Afipia apatlaquensis IBT-C3, a potential strain for decolorization of textile dyes.</title>
        <authorList>
            <person name="Sanchez-Reyes A."/>
            <person name="Breton-Deval L."/>
            <person name="Mangelson H."/>
            <person name="Sanchez-Flores A."/>
        </authorList>
    </citation>
    <scope>NUCLEOTIDE SEQUENCE [LARGE SCALE GENOMIC DNA]</scope>
    <source>
        <strain evidence="1">IBT-C3</strain>
    </source>
</reference>
<accession>A0A7C9RIL4</accession>
<organism evidence="1 2">
    <name type="scientific">Candidatus Afipia apatlaquensis</name>
    <dbReference type="NCBI Taxonomy" id="2712852"/>
    <lineage>
        <taxon>Bacteria</taxon>
        <taxon>Pseudomonadati</taxon>
        <taxon>Pseudomonadota</taxon>
        <taxon>Alphaproteobacteria</taxon>
        <taxon>Hyphomicrobiales</taxon>
        <taxon>Nitrobacteraceae</taxon>
        <taxon>Afipia</taxon>
    </lineage>
</organism>
<dbReference type="Proteomes" id="UP000480266">
    <property type="component" value="Unassembled WGS sequence"/>
</dbReference>
<dbReference type="AlphaFoldDB" id="A0A7C9RIL4"/>